<evidence type="ECO:0000313" key="5">
    <source>
        <dbReference type="Proteomes" id="UP000541425"/>
    </source>
</evidence>
<keyword evidence="4" id="KW-0121">Carboxypeptidase</keyword>
<gene>
    <name evidence="4" type="ORF">FHS60_001206</name>
</gene>
<dbReference type="Proteomes" id="UP000541425">
    <property type="component" value="Unassembled WGS sequence"/>
</dbReference>
<reference evidence="4 5" key="1">
    <citation type="submission" date="2020-08" db="EMBL/GenBank/DDBJ databases">
        <title>Genomic Encyclopedia of Type Strains, Phase IV (KMG-IV): sequencing the most valuable type-strain genomes for metagenomic binning, comparative biology and taxonomic classification.</title>
        <authorList>
            <person name="Goeker M."/>
        </authorList>
    </citation>
    <scope>NUCLEOTIDE SEQUENCE [LARGE SCALE GENOMIC DNA]</scope>
    <source>
        <strain evidence="4 5">DSM 22548</strain>
    </source>
</reference>
<dbReference type="Gene3D" id="3.40.710.10">
    <property type="entry name" value="DD-peptidase/beta-lactamase superfamily"/>
    <property type="match status" value="1"/>
</dbReference>
<keyword evidence="3" id="KW-0732">Signal</keyword>
<evidence type="ECO:0000256" key="3">
    <source>
        <dbReference type="SAM" id="SignalP"/>
    </source>
</evidence>
<dbReference type="InterPro" id="IPR012338">
    <property type="entry name" value="Beta-lactam/transpept-like"/>
</dbReference>
<dbReference type="EC" id="3.4.21.-" evidence="4"/>
<feature type="signal peptide" evidence="3">
    <location>
        <begin position="1"/>
        <end position="22"/>
    </location>
</feature>
<dbReference type="EC" id="3.4.16.4" evidence="4"/>
<evidence type="ECO:0000256" key="2">
    <source>
        <dbReference type="ARBA" id="ARBA00022801"/>
    </source>
</evidence>
<dbReference type="PRINTS" id="PR00922">
    <property type="entry name" value="DADACBPTASE3"/>
</dbReference>
<dbReference type="RefSeq" id="WP_183696196.1">
    <property type="nucleotide sequence ID" value="NZ_JACICA010000005.1"/>
</dbReference>
<dbReference type="PANTHER" id="PTHR30023">
    <property type="entry name" value="D-ALANYL-D-ALANINE CARBOXYPEPTIDASE"/>
    <property type="match status" value="1"/>
</dbReference>
<dbReference type="EMBL" id="JACICA010000005">
    <property type="protein sequence ID" value="MBB3702737.1"/>
    <property type="molecule type" value="Genomic_DNA"/>
</dbReference>
<dbReference type="PANTHER" id="PTHR30023:SF0">
    <property type="entry name" value="PENICILLIN-SENSITIVE CARBOXYPEPTIDASE A"/>
    <property type="match status" value="1"/>
</dbReference>
<keyword evidence="4" id="KW-0645">Protease</keyword>
<protein>
    <submittedName>
        <fullName evidence="4">D-alanyl-D-alanine carboxypeptidase/D-alanyl-D-alanine-endopeptidase (Penicillin-binding protein 4)</fullName>
        <ecNumber evidence="4">3.4.16.4</ecNumber>
        <ecNumber evidence="4">3.4.21.-</ecNumber>
    </submittedName>
</protein>
<proteinExistence type="inferred from homology"/>
<keyword evidence="2 4" id="KW-0378">Hydrolase</keyword>
<dbReference type="InterPro" id="IPR000667">
    <property type="entry name" value="Peptidase_S13"/>
</dbReference>
<evidence type="ECO:0000313" key="4">
    <source>
        <dbReference type="EMBL" id="MBB3702737.1"/>
    </source>
</evidence>
<dbReference type="GO" id="GO:0006508">
    <property type="term" value="P:proteolysis"/>
    <property type="evidence" value="ECO:0007669"/>
    <property type="project" value="InterPro"/>
</dbReference>
<dbReference type="SUPFAM" id="SSF56601">
    <property type="entry name" value="beta-lactamase/transpeptidase-like"/>
    <property type="match status" value="1"/>
</dbReference>
<accession>A0A7W5UN60</accession>
<feature type="chain" id="PRO_5031131169" evidence="3">
    <location>
        <begin position="23"/>
        <end position="413"/>
    </location>
</feature>
<dbReference type="PROSITE" id="PS51257">
    <property type="entry name" value="PROKAR_LIPOPROTEIN"/>
    <property type="match status" value="1"/>
</dbReference>
<dbReference type="Pfam" id="PF02113">
    <property type="entry name" value="Peptidase_S13"/>
    <property type="match status" value="2"/>
</dbReference>
<dbReference type="GO" id="GO:0009002">
    <property type="term" value="F:serine-type D-Ala-D-Ala carboxypeptidase activity"/>
    <property type="evidence" value="ECO:0007669"/>
    <property type="project" value="UniProtKB-EC"/>
</dbReference>
<dbReference type="AlphaFoldDB" id="A0A7W5UN60"/>
<dbReference type="Gene3D" id="3.50.80.20">
    <property type="entry name" value="D-Ala-D-Ala carboxypeptidase C, peptidase S13"/>
    <property type="match status" value="1"/>
</dbReference>
<comment type="similarity">
    <text evidence="1">Belongs to the peptidase S13 family.</text>
</comment>
<name>A0A7W5UN60_9BACT</name>
<organism evidence="4 5">
    <name type="scientific">Alloprevotella rava</name>
    <dbReference type="NCBI Taxonomy" id="671218"/>
    <lineage>
        <taxon>Bacteria</taxon>
        <taxon>Pseudomonadati</taxon>
        <taxon>Bacteroidota</taxon>
        <taxon>Bacteroidia</taxon>
        <taxon>Bacteroidales</taxon>
        <taxon>Prevotellaceae</taxon>
        <taxon>Alloprevotella</taxon>
    </lineage>
</organism>
<comment type="caution">
    <text evidence="4">The sequence shown here is derived from an EMBL/GenBank/DDBJ whole genome shotgun (WGS) entry which is preliminary data.</text>
</comment>
<sequence length="413" mass="46285">MFHRLFLYLPALLLTLTSCSSGKNQHNKNNLQSSADTVVDDALRQQLADYVEQKRQGEHLGLYVYDLTADKPVFGYREQAPMPPASCMKLISGVAALHLLTDKYLYRTTLYVKGRIRNGVLQGDVVLQGSLDPQLYAPDLVMFTNALKRHGILEVEGNVLFSPVHDEVPTPEQHWGPGDVVLPQYGLFYQPRPIILRQLHNALQRAGIRVSAERVGIGTVPHGARRIFRFNRQMGLVLGRAWHNSSNTQSSGLLYTLGLESSPSASASPDRHDLRQRGVDYIHRFVREQLDSTGTNVIHDACGLCSENRVTAELLVKTLRYAYQRPQIFRMMRAHLPISGTSGSFLHMMERSTARGKIQAKTGTLTRPYGISTLSGFCRGRNGHLLAFAILNSQMSILDARPIQQRLCEIMIQ</sequence>
<evidence type="ECO:0000256" key="1">
    <source>
        <dbReference type="ARBA" id="ARBA00006096"/>
    </source>
</evidence>
<dbReference type="GO" id="GO:0000270">
    <property type="term" value="P:peptidoglycan metabolic process"/>
    <property type="evidence" value="ECO:0007669"/>
    <property type="project" value="TreeGrafter"/>
</dbReference>